<comment type="pathway">
    <text evidence="2">Carbohydrate acid metabolism; 2-dehydro-3-deoxy-D-gluconate degradation; D-glyceraldehyde 3-phosphate and pyruvate from 2-dehydro-3-deoxy-D-gluconate: step 2/2.</text>
</comment>
<evidence type="ECO:0000256" key="1">
    <source>
        <dbReference type="ARBA" id="ARBA00000654"/>
    </source>
</evidence>
<dbReference type="EMBL" id="BSOU01000001">
    <property type="protein sequence ID" value="GLR73466.1"/>
    <property type="molecule type" value="Genomic_DNA"/>
</dbReference>
<dbReference type="InterPro" id="IPR031337">
    <property type="entry name" value="KDPG/KHG_AS_1"/>
</dbReference>
<reference evidence="9" key="4">
    <citation type="submission" date="2023-01" db="EMBL/GenBank/DDBJ databases">
        <title>Draft genome sequence of Aliivibrio sifiae strain NBRC 105001.</title>
        <authorList>
            <person name="Sun Q."/>
            <person name="Mori K."/>
        </authorList>
    </citation>
    <scope>NUCLEOTIDE SEQUENCE</scope>
    <source>
        <strain evidence="9">NBRC 105001</strain>
    </source>
</reference>
<dbReference type="Gene3D" id="3.20.20.70">
    <property type="entry name" value="Aldolase class I"/>
    <property type="match status" value="1"/>
</dbReference>
<dbReference type="PROSITE" id="PS00160">
    <property type="entry name" value="ALDOLASE_KDPG_KHG_2"/>
    <property type="match status" value="1"/>
</dbReference>
<comment type="caution">
    <text evidence="10">The sequence shown here is derived from an EMBL/GenBank/DDBJ whole genome shotgun (WGS) entry which is preliminary data.</text>
</comment>
<organism evidence="10 11">
    <name type="scientific">Aliivibrio sifiae</name>
    <dbReference type="NCBI Taxonomy" id="566293"/>
    <lineage>
        <taxon>Bacteria</taxon>
        <taxon>Pseudomonadati</taxon>
        <taxon>Pseudomonadota</taxon>
        <taxon>Gammaproteobacteria</taxon>
        <taxon>Vibrionales</taxon>
        <taxon>Vibrionaceae</taxon>
        <taxon>Aliivibrio</taxon>
    </lineage>
</organism>
<dbReference type="NCBIfam" id="TIGR01182">
    <property type="entry name" value="eda"/>
    <property type="match status" value="1"/>
</dbReference>
<dbReference type="OrthoDB" id="9805177at2"/>
<evidence type="ECO:0000313" key="12">
    <source>
        <dbReference type="Proteomes" id="UP001156660"/>
    </source>
</evidence>
<dbReference type="RefSeq" id="WP_105064154.1">
    <property type="nucleotide sequence ID" value="NZ_BSOU01000001.1"/>
</dbReference>
<name>A0A2S7X978_9GAMM</name>
<comment type="catalytic activity">
    <reaction evidence="1">
        <text>2-dehydro-3-deoxy-6-phospho-D-gluconate = D-glyceraldehyde 3-phosphate + pyruvate</text>
        <dbReference type="Rhea" id="RHEA:17089"/>
        <dbReference type="ChEBI" id="CHEBI:15361"/>
        <dbReference type="ChEBI" id="CHEBI:57569"/>
        <dbReference type="ChEBI" id="CHEBI:59776"/>
        <dbReference type="EC" id="4.1.2.14"/>
    </reaction>
</comment>
<dbReference type="SUPFAM" id="SSF51569">
    <property type="entry name" value="Aldolase"/>
    <property type="match status" value="1"/>
</dbReference>
<comment type="subunit">
    <text evidence="4">Homotrimer.</text>
</comment>
<dbReference type="EMBL" id="MSCP01000002">
    <property type="protein sequence ID" value="PQJ87827.1"/>
    <property type="molecule type" value="Genomic_DNA"/>
</dbReference>
<dbReference type="GO" id="GO:0008675">
    <property type="term" value="F:2-dehydro-3-deoxy-phosphogluconate aldolase activity"/>
    <property type="evidence" value="ECO:0007669"/>
    <property type="project" value="UniProtKB-EC"/>
</dbReference>
<keyword evidence="8" id="KW-0119">Carbohydrate metabolism</keyword>
<evidence type="ECO:0000256" key="8">
    <source>
        <dbReference type="ARBA" id="ARBA00023277"/>
    </source>
</evidence>
<dbReference type="EC" id="4.1.2.14" evidence="5"/>
<dbReference type="PANTHER" id="PTHR30246">
    <property type="entry name" value="2-KETO-3-DEOXY-6-PHOSPHOGLUCONATE ALDOLASE"/>
    <property type="match status" value="1"/>
</dbReference>
<dbReference type="PROSITE" id="PS00159">
    <property type="entry name" value="ALDOLASE_KDPG_KHG_1"/>
    <property type="match status" value="1"/>
</dbReference>
<dbReference type="PANTHER" id="PTHR30246:SF1">
    <property type="entry name" value="2-DEHYDRO-3-DEOXY-6-PHOSPHOGALACTONATE ALDOLASE-RELATED"/>
    <property type="match status" value="1"/>
</dbReference>
<evidence type="ECO:0000313" key="9">
    <source>
        <dbReference type="EMBL" id="GLR73466.1"/>
    </source>
</evidence>
<evidence type="ECO:0000256" key="6">
    <source>
        <dbReference type="ARBA" id="ARBA00023239"/>
    </source>
</evidence>
<sequence>MKNNLWIETLKALRVMPVIQIENADDAVPLAKVLIENGLPAAEITFRTAAAEESIRRIRQVYPDIILCAGTVLTKEQAKLAVDAGADFVVSPGFNPKTVQYCLDNNIKIIPGINNPSLVEQALEMGLSALKFFPAEASGGLNMLKSLTGPYSNIQLMPTGGVNLKNLLSYLAIPQVIACGGTWIAPTDAIKNHDWKVIAKNVRETCSLITGDEDGK</sequence>
<reference evidence="9" key="1">
    <citation type="journal article" date="2014" name="Int. J. Syst. Evol. Microbiol.">
        <title>Complete genome of a new Firmicutes species belonging to the dominant human colonic microbiota ('Ruminococcus bicirculans') reveals two chromosomes and a selective capacity to utilize plant glucans.</title>
        <authorList>
            <consortium name="NISC Comparative Sequencing Program"/>
            <person name="Wegmann U."/>
            <person name="Louis P."/>
            <person name="Goesmann A."/>
            <person name="Henrissat B."/>
            <person name="Duncan S.H."/>
            <person name="Flint H.J."/>
        </authorList>
    </citation>
    <scope>NUCLEOTIDE SEQUENCE</scope>
    <source>
        <strain evidence="9">NBRC 105001</strain>
    </source>
</reference>
<gene>
    <name evidence="10" type="ORF">BTO23_17235</name>
    <name evidence="9" type="ORF">GCM10007855_03390</name>
</gene>
<dbReference type="Pfam" id="PF01081">
    <property type="entry name" value="Aldolase"/>
    <property type="match status" value="1"/>
</dbReference>
<proteinExistence type="inferred from homology"/>
<protein>
    <recommendedName>
        <fullName evidence="5">2-dehydro-3-deoxy-phosphogluconate aldolase</fullName>
        <ecNumber evidence="5">4.1.2.14</ecNumber>
    </recommendedName>
</protein>
<dbReference type="InterPro" id="IPR000887">
    <property type="entry name" value="Aldlse_KDPG_KHG"/>
</dbReference>
<dbReference type="AlphaFoldDB" id="A0A2S7X978"/>
<evidence type="ECO:0000313" key="10">
    <source>
        <dbReference type="EMBL" id="PQJ87827.1"/>
    </source>
</evidence>
<keyword evidence="6" id="KW-0456">Lyase</keyword>
<dbReference type="CDD" id="cd00452">
    <property type="entry name" value="KDPG_aldolase"/>
    <property type="match status" value="1"/>
</dbReference>
<dbReference type="Proteomes" id="UP001156660">
    <property type="component" value="Unassembled WGS sequence"/>
</dbReference>
<dbReference type="Proteomes" id="UP000239273">
    <property type="component" value="Unassembled WGS sequence"/>
</dbReference>
<evidence type="ECO:0000313" key="11">
    <source>
        <dbReference type="Proteomes" id="UP000239273"/>
    </source>
</evidence>
<comment type="similarity">
    <text evidence="3">Belongs to the KHG/KDPG aldolase family.</text>
</comment>
<reference evidence="10 11" key="2">
    <citation type="submission" date="2016-12" db="EMBL/GenBank/DDBJ databases">
        <title>Diversity of luminous bacteria.</title>
        <authorList>
            <person name="Yoshizawa S."/>
            <person name="Kogure K."/>
        </authorList>
    </citation>
    <scope>NUCLEOTIDE SEQUENCE [LARGE SCALE GENOMIC DNA]</scope>
    <source>
        <strain evidence="10 11">NBRC 105001</strain>
    </source>
</reference>
<evidence type="ECO:0000256" key="3">
    <source>
        <dbReference type="ARBA" id="ARBA00006906"/>
    </source>
</evidence>
<dbReference type="InterPro" id="IPR013785">
    <property type="entry name" value="Aldolase_TIM"/>
</dbReference>
<keyword evidence="7" id="KW-0704">Schiff base</keyword>
<keyword evidence="12" id="KW-1185">Reference proteome</keyword>
<evidence type="ECO:0000256" key="4">
    <source>
        <dbReference type="ARBA" id="ARBA00011233"/>
    </source>
</evidence>
<dbReference type="NCBIfam" id="NF004325">
    <property type="entry name" value="PRK05718.1"/>
    <property type="match status" value="1"/>
</dbReference>
<accession>A0A2S7X978</accession>
<evidence type="ECO:0000256" key="7">
    <source>
        <dbReference type="ARBA" id="ARBA00023270"/>
    </source>
</evidence>
<reference evidence="12" key="3">
    <citation type="journal article" date="2019" name="Int. J. Syst. Evol. Microbiol.">
        <title>The Global Catalogue of Microorganisms (GCM) 10K type strain sequencing project: providing services to taxonomists for standard genome sequencing and annotation.</title>
        <authorList>
            <consortium name="The Broad Institute Genomics Platform"/>
            <consortium name="The Broad Institute Genome Sequencing Center for Infectious Disease"/>
            <person name="Wu L."/>
            <person name="Ma J."/>
        </authorList>
    </citation>
    <scope>NUCLEOTIDE SEQUENCE [LARGE SCALE GENOMIC DNA]</scope>
    <source>
        <strain evidence="12">NBRC 105001</strain>
    </source>
</reference>
<evidence type="ECO:0000256" key="2">
    <source>
        <dbReference type="ARBA" id="ARBA00004736"/>
    </source>
</evidence>
<dbReference type="InterPro" id="IPR031338">
    <property type="entry name" value="KDPG/KHG_AS_2"/>
</dbReference>
<evidence type="ECO:0000256" key="5">
    <source>
        <dbReference type="ARBA" id="ARBA00013063"/>
    </source>
</evidence>